<sequence length="149" mass="16221">MFPSPTKLWRSVLFGLGKEQQISLTKGVYGPLISAISVEPEFIPPSEKSSSISTGTVIGIVVGIVVTIILVVGILWWKGCLRQKSTLEQDLKGLDLHTGSFTLRQIKAATNNFDVAYKIGEGGFGPVYMVHLLKEKGHLMDLIDPKIGL</sequence>
<keyword evidence="2" id="KW-1185">Reference proteome</keyword>
<organism evidence="1 2">
    <name type="scientific">Pistacia atlantica</name>
    <dbReference type="NCBI Taxonomy" id="434234"/>
    <lineage>
        <taxon>Eukaryota</taxon>
        <taxon>Viridiplantae</taxon>
        <taxon>Streptophyta</taxon>
        <taxon>Embryophyta</taxon>
        <taxon>Tracheophyta</taxon>
        <taxon>Spermatophyta</taxon>
        <taxon>Magnoliopsida</taxon>
        <taxon>eudicotyledons</taxon>
        <taxon>Gunneridae</taxon>
        <taxon>Pentapetalae</taxon>
        <taxon>rosids</taxon>
        <taxon>malvids</taxon>
        <taxon>Sapindales</taxon>
        <taxon>Anacardiaceae</taxon>
        <taxon>Pistacia</taxon>
    </lineage>
</organism>
<protein>
    <submittedName>
        <fullName evidence="1">Uncharacterized protein</fullName>
    </submittedName>
</protein>
<gene>
    <name evidence="1" type="ORF">Patl1_04928</name>
</gene>
<dbReference type="EMBL" id="CM047899">
    <property type="protein sequence ID" value="KAJ0103190.1"/>
    <property type="molecule type" value="Genomic_DNA"/>
</dbReference>
<evidence type="ECO:0000313" key="2">
    <source>
        <dbReference type="Proteomes" id="UP001164250"/>
    </source>
</evidence>
<evidence type="ECO:0000313" key="1">
    <source>
        <dbReference type="EMBL" id="KAJ0103190.1"/>
    </source>
</evidence>
<dbReference type="Proteomes" id="UP001164250">
    <property type="component" value="Chromosome 3"/>
</dbReference>
<name>A0ACC1BVU5_9ROSI</name>
<reference evidence="2" key="1">
    <citation type="journal article" date="2023" name="G3 (Bethesda)">
        <title>Genome assembly and association tests identify interacting loci associated with vigor, precocity, and sex in interspecific pistachio rootstocks.</title>
        <authorList>
            <person name="Palmer W."/>
            <person name="Jacygrad E."/>
            <person name="Sagayaradj S."/>
            <person name="Cavanaugh K."/>
            <person name="Han R."/>
            <person name="Bertier L."/>
            <person name="Beede B."/>
            <person name="Kafkas S."/>
            <person name="Golino D."/>
            <person name="Preece J."/>
            <person name="Michelmore R."/>
        </authorList>
    </citation>
    <scope>NUCLEOTIDE SEQUENCE [LARGE SCALE GENOMIC DNA]</scope>
</reference>
<comment type="caution">
    <text evidence="1">The sequence shown here is derived from an EMBL/GenBank/DDBJ whole genome shotgun (WGS) entry which is preliminary data.</text>
</comment>
<accession>A0ACC1BVU5</accession>
<proteinExistence type="predicted"/>